<keyword evidence="7" id="KW-0539">Nucleus</keyword>
<geneLocation type="nucleomorph" evidence="9"/>
<reference evidence="9 10" key="1">
    <citation type="journal article" date="2006" name="Proc. Natl. Acad. Sci. U.S.A.">
        <title>Complete nucleotide sequence of the chlorarachniophyte nucleomorph: nature's smallest nucleus.</title>
        <authorList>
            <person name="Gilson P.R."/>
            <person name="Su V."/>
            <person name="Slamovits C.H."/>
            <person name="Reith M.E."/>
            <person name="Keeling P.J."/>
            <person name="McFadden G.I."/>
        </authorList>
    </citation>
    <scope>NUCLEOTIDE SEQUENCE [LARGE SCALE GENOMIC DNA]</scope>
    <source>
        <strain evidence="10">CCMP621</strain>
    </source>
</reference>
<protein>
    <submittedName>
        <fullName evidence="9">mRNA splicing factor U2 snRNP subunit</fullName>
    </submittedName>
</protein>
<evidence type="ECO:0000256" key="4">
    <source>
        <dbReference type="ARBA" id="ARBA00022728"/>
    </source>
</evidence>
<dbReference type="GO" id="GO:0000245">
    <property type="term" value="P:spliceosomal complex assembly"/>
    <property type="evidence" value="ECO:0007669"/>
    <property type="project" value="InterPro"/>
</dbReference>
<dbReference type="AlphaFoldDB" id="Q3LW12"/>
<evidence type="ECO:0000256" key="3">
    <source>
        <dbReference type="ARBA" id="ARBA00022664"/>
    </source>
</evidence>
<evidence type="ECO:0000256" key="7">
    <source>
        <dbReference type="ARBA" id="ARBA00023242"/>
    </source>
</evidence>
<dbReference type="InterPro" id="IPR016024">
    <property type="entry name" value="ARM-type_fold"/>
</dbReference>
<sequence length="910" mass="105115">MCESSGLSKKTSLINDINKLNEWDYTQENEISVNTLLDKYLPGESDGFRIIRLLKKSRQESKENLIVQSISNSKNKSPYQNKEYFEQKSKPKFLEIKEQKLLKLLLKIKNGLPLQRKTAFKQISAKALEFGPSVIFHHVFPLMLLPNLDDHERHLLYKVIDRILLKLKTLMRPYVSKILIIIEPLLLEDDYFARIEAREIIASLSKAVGLASMLSALRPDIDNTDEFVRISCARSLSVVAVSLGVNNIIPFIEAVCKSKKSWQARHTGIKIVQHIANLMRLGVLPYLNKFVEIIKHGLLDENIRVKTLTALTISTLAEVTYPYGVRCFKPLVEILWKSIILAQGKVLAACLKALINIFQVLDLQSSFYYSSEIMKILKREILNPNIEIKKIILRIIINFCENSNINQKSFRDDIYSRFFLSFINTRILSDRKMALIIKKTILYLTKKINSTIVIQDLLNYYKSQNKKIKSFAIGVMSEILTKSENTVNLPSNTIKLILKHSLFLFTNNFIDDNNHFIDFFGMFMVRYDKESQGFFEQILVTLKEKLDNIDPVIRKQASDLISITSNLFQTQQYKNFTDKILIILYESINDENHEVLASILKGLSKIYKSTNLNLVNPSPRDLIFKLIPVLKQGNNAVKQNSIELINIIAQRSGLYIFPREWMRICFDILEVFRVNKKSVRRSAINTFGLISSIIGPQDLMVSLIKNLKVQDRHVRICTTIAMAVIAENCSPFTVFPFLMNEYQDCDSNTQNGVLKAIAFIFEYIGELGEEYVLGMTPLLEKALIHSDLVHRQICCNIIQHISIGLVGLDYKRILLHFFNYLWPNIFETTHQINKAVWNAIDALRLTIGPEIMMFYVFAGIFHTSKKVRDIYWRIYNLIYLGSQHMITPLYPSFHKYIKKFSTIKLLNDII</sequence>
<evidence type="ECO:0000256" key="5">
    <source>
        <dbReference type="ARBA" id="ARBA00022737"/>
    </source>
</evidence>
<keyword evidence="6" id="KW-0508">mRNA splicing</keyword>
<name>Q3LW12_BIGNA</name>
<evidence type="ECO:0000313" key="10">
    <source>
        <dbReference type="Proteomes" id="UP000243425"/>
    </source>
</evidence>
<evidence type="ECO:0000256" key="6">
    <source>
        <dbReference type="ARBA" id="ARBA00023187"/>
    </source>
</evidence>
<comment type="subcellular location">
    <subcellularLocation>
        <location evidence="1">Nucleus</location>
    </subcellularLocation>
</comment>
<dbReference type="GO" id="GO:0003729">
    <property type="term" value="F:mRNA binding"/>
    <property type="evidence" value="ECO:0007669"/>
    <property type="project" value="InterPro"/>
</dbReference>
<evidence type="ECO:0000256" key="2">
    <source>
        <dbReference type="ARBA" id="ARBA00005754"/>
    </source>
</evidence>
<keyword evidence="9" id="KW-0542">Nucleomorph</keyword>
<dbReference type="InterPro" id="IPR038737">
    <property type="entry name" value="SF3b_su1-like"/>
</dbReference>
<dbReference type="PANTHER" id="PTHR12097">
    <property type="entry name" value="SPLICING FACTOR 3B, SUBUNIT 1-RELATED"/>
    <property type="match status" value="1"/>
</dbReference>
<dbReference type="EMBL" id="DQ158858">
    <property type="protein sequence ID" value="ABA27354.1"/>
    <property type="molecule type" value="Genomic_DNA"/>
</dbReference>
<dbReference type="GeneID" id="5788325"/>
<evidence type="ECO:0000256" key="1">
    <source>
        <dbReference type="ARBA" id="ARBA00004123"/>
    </source>
</evidence>
<dbReference type="InterPro" id="IPR054573">
    <property type="entry name" value="PP2A/SF3B1-like_HEAT"/>
</dbReference>
<gene>
    <name evidence="9" type="primary">sfb1</name>
</gene>
<evidence type="ECO:0000259" key="8">
    <source>
        <dbReference type="Pfam" id="PF22646"/>
    </source>
</evidence>
<dbReference type="Pfam" id="PF22646">
    <property type="entry name" value="PPP2R1A-like_HEAT"/>
    <property type="match status" value="1"/>
</dbReference>
<keyword evidence="3" id="KW-0507">mRNA processing</keyword>
<organism evidence="9 10">
    <name type="scientific">Bigelowiella natans</name>
    <name type="common">Pedinomonas minutissima</name>
    <name type="synonym">Chlorarachnion sp. (strain CCMP621)</name>
    <dbReference type="NCBI Taxonomy" id="227086"/>
    <lineage>
        <taxon>Eukaryota</taxon>
        <taxon>Sar</taxon>
        <taxon>Rhizaria</taxon>
        <taxon>Cercozoa</taxon>
        <taxon>Chlorarachniophyceae</taxon>
        <taxon>Bigelowiella</taxon>
    </lineage>
</organism>
<dbReference type="InterPro" id="IPR011989">
    <property type="entry name" value="ARM-like"/>
</dbReference>
<dbReference type="SUPFAM" id="SSF48371">
    <property type="entry name" value="ARM repeat"/>
    <property type="match status" value="1"/>
</dbReference>
<comment type="similarity">
    <text evidence="2">Belongs to the SF3B1 family.</text>
</comment>
<accession>Q3LW12</accession>
<dbReference type="Gene3D" id="1.25.10.10">
    <property type="entry name" value="Leucine-rich Repeat Variant"/>
    <property type="match status" value="3"/>
</dbReference>
<dbReference type="RefSeq" id="XP_001712966.1">
    <property type="nucleotide sequence ID" value="XM_001712914.1"/>
</dbReference>
<proteinExistence type="inferred from homology"/>
<evidence type="ECO:0000313" key="9">
    <source>
        <dbReference type="EMBL" id="ABA27354.1"/>
    </source>
</evidence>
<feature type="domain" description="Phosphatase PP2A regulatory subunit A/Splicing factor 3B subunit 1-like HEAT repeat" evidence="8">
    <location>
        <begin position="694"/>
        <end position="764"/>
    </location>
</feature>
<dbReference type="GO" id="GO:0005681">
    <property type="term" value="C:spliceosomal complex"/>
    <property type="evidence" value="ECO:0007669"/>
    <property type="project" value="UniProtKB-KW"/>
</dbReference>
<dbReference type="Proteomes" id="UP000243425">
    <property type="component" value="Nucleomorph 3"/>
</dbReference>
<keyword evidence="4" id="KW-0747">Spliceosome</keyword>
<keyword evidence="5" id="KW-0677">Repeat</keyword>